<dbReference type="Gene3D" id="3.10.450.70">
    <property type="entry name" value="Disulphide bond isomerase, DsbC/G, N-terminal"/>
    <property type="match status" value="1"/>
</dbReference>
<accession>A0A1Y0I711</accession>
<keyword evidence="5" id="KW-1015">Disulfide bond</keyword>
<dbReference type="InterPro" id="IPR018950">
    <property type="entry name" value="DiS-bond_isomerase_DsbC/G_N"/>
</dbReference>
<organism evidence="10 11">
    <name type="scientific">Oleiphilus messinensis</name>
    <dbReference type="NCBI Taxonomy" id="141451"/>
    <lineage>
        <taxon>Bacteria</taxon>
        <taxon>Pseudomonadati</taxon>
        <taxon>Pseudomonadota</taxon>
        <taxon>Gammaproteobacteria</taxon>
        <taxon>Oceanospirillales</taxon>
        <taxon>Oleiphilaceae</taxon>
        <taxon>Oleiphilus</taxon>
    </lineage>
</organism>
<dbReference type="PANTHER" id="PTHR35272">
    <property type="entry name" value="THIOL:DISULFIDE INTERCHANGE PROTEIN DSBC-RELATED"/>
    <property type="match status" value="1"/>
</dbReference>
<evidence type="ECO:0000256" key="3">
    <source>
        <dbReference type="ARBA" id="ARBA00022729"/>
    </source>
</evidence>
<evidence type="ECO:0000259" key="8">
    <source>
        <dbReference type="Pfam" id="PF10411"/>
    </source>
</evidence>
<evidence type="ECO:0000313" key="10">
    <source>
        <dbReference type="EMBL" id="ARU55305.1"/>
    </source>
</evidence>
<evidence type="ECO:0000256" key="5">
    <source>
        <dbReference type="ARBA" id="ARBA00023157"/>
    </source>
</evidence>
<dbReference type="AlphaFoldDB" id="A0A1Y0I711"/>
<name>A0A1Y0I711_9GAMM</name>
<feature type="signal peptide" evidence="7">
    <location>
        <begin position="1"/>
        <end position="21"/>
    </location>
</feature>
<keyword evidence="3 7" id="KW-0732">Signal</keyword>
<proteinExistence type="inferred from homology"/>
<evidence type="ECO:0000256" key="7">
    <source>
        <dbReference type="RuleBase" id="RU364038"/>
    </source>
</evidence>
<evidence type="ECO:0000256" key="6">
    <source>
        <dbReference type="ARBA" id="ARBA00023284"/>
    </source>
</evidence>
<comment type="subcellular location">
    <subcellularLocation>
        <location evidence="1 7">Periplasm</location>
    </subcellularLocation>
</comment>
<comment type="similarity">
    <text evidence="2 7">Belongs to the thioredoxin family. DsbC subfamily.</text>
</comment>
<dbReference type="InterPro" id="IPR036249">
    <property type="entry name" value="Thioredoxin-like_sf"/>
</dbReference>
<evidence type="ECO:0000256" key="4">
    <source>
        <dbReference type="ARBA" id="ARBA00022764"/>
    </source>
</evidence>
<evidence type="ECO:0000313" key="11">
    <source>
        <dbReference type="Proteomes" id="UP000196027"/>
    </source>
</evidence>
<dbReference type="CDD" id="cd03020">
    <property type="entry name" value="DsbA_DsbC_DsbG"/>
    <property type="match status" value="1"/>
</dbReference>
<dbReference type="InterPro" id="IPR033954">
    <property type="entry name" value="DiS-bond_Isoase_DsbC/G"/>
</dbReference>
<dbReference type="EMBL" id="CP021425">
    <property type="protein sequence ID" value="ARU55305.1"/>
    <property type="molecule type" value="Genomic_DNA"/>
</dbReference>
<dbReference type="Proteomes" id="UP000196027">
    <property type="component" value="Chromosome"/>
</dbReference>
<evidence type="ECO:0000256" key="2">
    <source>
        <dbReference type="ARBA" id="ARBA00009813"/>
    </source>
</evidence>
<dbReference type="SUPFAM" id="SSF52833">
    <property type="entry name" value="Thioredoxin-like"/>
    <property type="match status" value="1"/>
</dbReference>
<dbReference type="SUPFAM" id="SSF54423">
    <property type="entry name" value="DsbC/DsbG N-terminal domain-like"/>
    <property type="match status" value="1"/>
</dbReference>
<evidence type="ECO:0000256" key="1">
    <source>
        <dbReference type="ARBA" id="ARBA00004418"/>
    </source>
</evidence>
<protein>
    <recommendedName>
        <fullName evidence="7">Thiol:disulfide interchange protein</fullName>
    </recommendedName>
</protein>
<keyword evidence="10" id="KW-0413">Isomerase</keyword>
<dbReference type="GO" id="GO:0016853">
    <property type="term" value="F:isomerase activity"/>
    <property type="evidence" value="ECO:0007669"/>
    <property type="project" value="UniProtKB-KW"/>
</dbReference>
<dbReference type="Pfam" id="PF13098">
    <property type="entry name" value="Thioredoxin_2"/>
    <property type="match status" value="1"/>
</dbReference>
<feature type="chain" id="PRO_5011822751" description="Thiol:disulfide interchange protein" evidence="7">
    <location>
        <begin position="22"/>
        <end position="243"/>
    </location>
</feature>
<comment type="function">
    <text evidence="7">Required for disulfide bond formation in some periplasmic proteins. Acts by transferring its disulfide bond to other proteins and is reduced in the process.</text>
</comment>
<feature type="domain" description="Disulphide bond isomerase DsbC/G N-terminal" evidence="8">
    <location>
        <begin position="27"/>
        <end position="93"/>
    </location>
</feature>
<gene>
    <name evidence="10" type="primary">dsbC</name>
    <name evidence="10" type="ORF">OLMES_1223</name>
</gene>
<sequence>MRIRLSAITLASAMLAAPVMAGDLESAQQQITSKLSKAIPGLEIKAISDSVLPGLFEVQSNNDQMLYVTQDASHFVVGDVYQVAANELVNVTEKKREALRADALNAIPEQDMIVFAPEKTKATITVFTDIDCVYCRKLHQDVPRLNELGIKVRYLAYPRAGLQSPSYSKAVSAWCAGDPQQALTDAKAGKSIPGKTCENSIKAQFELGQKVGVTGTPAIILESGELVRGYLPADSLAKGMGIL</sequence>
<dbReference type="InterPro" id="IPR012336">
    <property type="entry name" value="Thioredoxin-like_fold"/>
</dbReference>
<keyword evidence="6 7" id="KW-0676">Redox-active center</keyword>
<dbReference type="KEGG" id="ome:OLMES_1223"/>
<dbReference type="Gene3D" id="3.40.30.10">
    <property type="entry name" value="Glutaredoxin"/>
    <property type="match status" value="1"/>
</dbReference>
<dbReference type="GO" id="GO:0042597">
    <property type="term" value="C:periplasmic space"/>
    <property type="evidence" value="ECO:0007669"/>
    <property type="project" value="UniProtKB-SubCell"/>
</dbReference>
<dbReference type="InterPro" id="IPR009094">
    <property type="entry name" value="DiS-bond_isomerase_DsbC/G_N_sf"/>
</dbReference>
<dbReference type="Pfam" id="PF10411">
    <property type="entry name" value="DsbC_N"/>
    <property type="match status" value="1"/>
</dbReference>
<keyword evidence="4 7" id="KW-0574">Periplasm</keyword>
<keyword evidence="11" id="KW-1185">Reference proteome</keyword>
<dbReference type="PANTHER" id="PTHR35272:SF3">
    <property type="entry name" value="THIOL:DISULFIDE INTERCHANGE PROTEIN DSBC"/>
    <property type="match status" value="1"/>
</dbReference>
<dbReference type="InterPro" id="IPR051470">
    <property type="entry name" value="Thiol:disulfide_interchange"/>
</dbReference>
<dbReference type="RefSeq" id="WP_232465273.1">
    <property type="nucleotide sequence ID" value="NZ_CP021425.1"/>
</dbReference>
<reference evidence="10 11" key="1">
    <citation type="submission" date="2017-05" db="EMBL/GenBank/DDBJ databases">
        <title>Genomic insights into alkan degradation activity of Oleiphilus messinensis.</title>
        <authorList>
            <person name="Kozyavkin S.A."/>
            <person name="Slesarev A.I."/>
            <person name="Golyshin P.N."/>
            <person name="Korzhenkov A."/>
            <person name="Golyshina O.N."/>
            <person name="Toshchakov S.V."/>
        </authorList>
    </citation>
    <scope>NUCLEOTIDE SEQUENCE [LARGE SCALE GENOMIC DNA]</scope>
    <source>
        <strain evidence="10 11">ME102</strain>
    </source>
</reference>
<feature type="domain" description="Thioredoxin-like fold" evidence="9">
    <location>
        <begin position="118"/>
        <end position="238"/>
    </location>
</feature>
<evidence type="ECO:0000259" key="9">
    <source>
        <dbReference type="Pfam" id="PF13098"/>
    </source>
</evidence>